<proteinExistence type="predicted"/>
<gene>
    <name evidence="1" type="ORF">MUK42_14596</name>
</gene>
<organism evidence="1 2">
    <name type="scientific">Musa troglodytarum</name>
    <name type="common">fe'i banana</name>
    <dbReference type="NCBI Taxonomy" id="320322"/>
    <lineage>
        <taxon>Eukaryota</taxon>
        <taxon>Viridiplantae</taxon>
        <taxon>Streptophyta</taxon>
        <taxon>Embryophyta</taxon>
        <taxon>Tracheophyta</taxon>
        <taxon>Spermatophyta</taxon>
        <taxon>Magnoliopsida</taxon>
        <taxon>Liliopsida</taxon>
        <taxon>Zingiberales</taxon>
        <taxon>Musaceae</taxon>
        <taxon>Musa</taxon>
    </lineage>
</organism>
<keyword evidence="2" id="KW-1185">Reference proteome</keyword>
<evidence type="ECO:0000313" key="1">
    <source>
        <dbReference type="EMBL" id="URE44453.1"/>
    </source>
</evidence>
<evidence type="ECO:0000313" key="2">
    <source>
        <dbReference type="Proteomes" id="UP001055439"/>
    </source>
</evidence>
<dbReference type="OrthoDB" id="44061at2759"/>
<dbReference type="Proteomes" id="UP001055439">
    <property type="component" value="Chromosome 9"/>
</dbReference>
<reference evidence="1" key="1">
    <citation type="submission" date="2022-05" db="EMBL/GenBank/DDBJ databases">
        <title>The Musa troglodytarum L. genome provides insights into the mechanism of non-climacteric behaviour and enrichment of carotenoids.</title>
        <authorList>
            <person name="Wang J."/>
        </authorList>
    </citation>
    <scope>NUCLEOTIDE SEQUENCE</scope>
    <source>
        <tissue evidence="1">Leaf</tissue>
    </source>
</reference>
<dbReference type="EMBL" id="CP097511">
    <property type="protein sequence ID" value="URE44453.1"/>
    <property type="molecule type" value="Genomic_DNA"/>
</dbReference>
<name>A0A9E7L3D0_9LILI</name>
<dbReference type="AlphaFoldDB" id="A0A9E7L3D0"/>
<sequence>MSSPILNRYEPSDVLYIRAQLVTSAVLVNAGNSFISHPGTSWPSCYEPIGDDVNSKLDKSIIYMPVMEVLRSRLRCPSWYNVDDDGPPLV</sequence>
<protein>
    <submittedName>
        <fullName evidence="1">Uncharacterized protein</fullName>
    </submittedName>
</protein>
<accession>A0A9E7L3D0</accession>